<dbReference type="InterPro" id="IPR004273">
    <property type="entry name" value="Dynein_heavy_D6_P-loop"/>
</dbReference>
<dbReference type="Gene3D" id="3.40.50.300">
    <property type="entry name" value="P-loop containing nucleotide triphosphate hydrolases"/>
    <property type="match status" value="1"/>
</dbReference>
<comment type="caution">
    <text evidence="2">The sequence shown here is derived from an EMBL/GenBank/DDBJ whole genome shotgun (WGS) entry which is preliminary data.</text>
</comment>
<evidence type="ECO:0000313" key="3">
    <source>
        <dbReference type="Proteomes" id="UP000276133"/>
    </source>
</evidence>
<dbReference type="EC" id="3.6.1.15" evidence="2"/>
<dbReference type="Pfam" id="PF03028">
    <property type="entry name" value="Dynein_heavy"/>
    <property type="match status" value="1"/>
</dbReference>
<feature type="domain" description="Dynein heavy chain region D6 P-loop" evidence="1">
    <location>
        <begin position="181"/>
        <end position="261"/>
    </location>
</feature>
<dbReference type="GO" id="GO:0008569">
    <property type="term" value="F:minus-end-directed microtubule motor activity"/>
    <property type="evidence" value="ECO:0007669"/>
    <property type="project" value="InterPro"/>
</dbReference>
<dbReference type="GO" id="GO:0045505">
    <property type="term" value="F:dynein intermediate chain binding"/>
    <property type="evidence" value="ECO:0007669"/>
    <property type="project" value="InterPro"/>
</dbReference>
<dbReference type="PANTHER" id="PTHR22878:SF70">
    <property type="entry name" value="DYNEIN HEAVY CHAIN 2, AXONEMAL"/>
    <property type="match status" value="1"/>
</dbReference>
<dbReference type="GO" id="GO:0007018">
    <property type="term" value="P:microtubule-based movement"/>
    <property type="evidence" value="ECO:0007669"/>
    <property type="project" value="InterPro"/>
</dbReference>
<dbReference type="AlphaFoldDB" id="A0A3M7RH25"/>
<dbReference type="InterPro" id="IPR027417">
    <property type="entry name" value="P-loop_NTPase"/>
</dbReference>
<sequence>SIDSSEKSNDINIRIRNLNSHFTYSIYTNICQSLFEKDKFLFSFLLCTSILKTNDEIEDSELKFFLTGGLSIETYFSNPFPKWLPDKTWIELNKFQDLTNLSIVEHLRKNEEAWKDFMENPDIKIPYEKPISKFKKLILLKIFRQDKVIAATHKFVVDNLGAVFVEPPTFSLGKIFKNSRPEIPLIFILSPGVDPLSHMYKLADEYGMKDNIRTISLGQGQGPIALRNIEEGMTNGYWIVLQNCHLAASFLQEIEYTCETVSKIFFVVLN</sequence>
<gene>
    <name evidence="2" type="ORF">BpHYR1_019286</name>
</gene>
<dbReference type="GO" id="GO:0030286">
    <property type="term" value="C:dynein complex"/>
    <property type="evidence" value="ECO:0007669"/>
    <property type="project" value="InterPro"/>
</dbReference>
<dbReference type="Gene3D" id="1.10.8.1220">
    <property type="match status" value="1"/>
</dbReference>
<keyword evidence="2" id="KW-0378">Hydrolase</keyword>
<evidence type="ECO:0000259" key="1">
    <source>
        <dbReference type="Pfam" id="PF03028"/>
    </source>
</evidence>
<dbReference type="Proteomes" id="UP000276133">
    <property type="component" value="Unassembled WGS sequence"/>
</dbReference>
<dbReference type="InterPro" id="IPR026983">
    <property type="entry name" value="DHC"/>
</dbReference>
<dbReference type="GO" id="GO:0051959">
    <property type="term" value="F:dynein light intermediate chain binding"/>
    <property type="evidence" value="ECO:0007669"/>
    <property type="project" value="InterPro"/>
</dbReference>
<protein>
    <submittedName>
        <fullName evidence="2">Dynein heavy chain axonemal</fullName>
        <ecNumber evidence="2">3.6.1.15</ecNumber>
    </submittedName>
</protein>
<dbReference type="PANTHER" id="PTHR22878">
    <property type="entry name" value="DYNEIN HEAVY CHAIN 6, AXONEMAL-LIKE-RELATED"/>
    <property type="match status" value="1"/>
</dbReference>
<keyword evidence="3" id="KW-1185">Reference proteome</keyword>
<accession>A0A3M7RH25</accession>
<dbReference type="OrthoDB" id="447173at2759"/>
<feature type="non-terminal residue" evidence="2">
    <location>
        <position position="1"/>
    </location>
</feature>
<dbReference type="EMBL" id="REGN01003386">
    <property type="protein sequence ID" value="RNA22872.1"/>
    <property type="molecule type" value="Genomic_DNA"/>
</dbReference>
<proteinExistence type="predicted"/>
<organism evidence="2 3">
    <name type="scientific">Brachionus plicatilis</name>
    <name type="common">Marine rotifer</name>
    <name type="synonym">Brachionus muelleri</name>
    <dbReference type="NCBI Taxonomy" id="10195"/>
    <lineage>
        <taxon>Eukaryota</taxon>
        <taxon>Metazoa</taxon>
        <taxon>Spiralia</taxon>
        <taxon>Gnathifera</taxon>
        <taxon>Rotifera</taxon>
        <taxon>Eurotatoria</taxon>
        <taxon>Monogononta</taxon>
        <taxon>Pseudotrocha</taxon>
        <taxon>Ploima</taxon>
        <taxon>Brachionidae</taxon>
        <taxon>Brachionus</taxon>
    </lineage>
</organism>
<evidence type="ECO:0000313" key="2">
    <source>
        <dbReference type="EMBL" id="RNA22872.1"/>
    </source>
</evidence>
<name>A0A3M7RH25_BRAPC</name>
<dbReference type="STRING" id="10195.A0A3M7RH25"/>
<reference evidence="2 3" key="1">
    <citation type="journal article" date="2018" name="Sci. Rep.">
        <title>Genomic signatures of local adaptation to the degree of environmental predictability in rotifers.</title>
        <authorList>
            <person name="Franch-Gras L."/>
            <person name="Hahn C."/>
            <person name="Garcia-Roger E.M."/>
            <person name="Carmona M.J."/>
            <person name="Serra M."/>
            <person name="Gomez A."/>
        </authorList>
    </citation>
    <scope>NUCLEOTIDE SEQUENCE [LARGE SCALE GENOMIC DNA]</scope>
    <source>
        <strain evidence="2">HYR1</strain>
    </source>
</reference>
<dbReference type="GO" id="GO:0017111">
    <property type="term" value="F:ribonucleoside triphosphate phosphatase activity"/>
    <property type="evidence" value="ECO:0007669"/>
    <property type="project" value="UniProtKB-EC"/>
</dbReference>